<evidence type="ECO:0000259" key="5">
    <source>
        <dbReference type="Pfam" id="PF00551"/>
    </source>
</evidence>
<dbReference type="AlphaFoldDB" id="A0A239ZQP1"/>
<dbReference type="GO" id="GO:0006189">
    <property type="term" value="P:'de novo' IMP biosynthetic process"/>
    <property type="evidence" value="ECO:0007669"/>
    <property type="project" value="UniProtKB-UniRule"/>
</dbReference>
<comment type="similarity">
    <text evidence="4">Belongs to the GART family.</text>
</comment>
<evidence type="ECO:0000256" key="2">
    <source>
        <dbReference type="ARBA" id="ARBA00022679"/>
    </source>
</evidence>
<dbReference type="PANTHER" id="PTHR43369">
    <property type="entry name" value="PHOSPHORIBOSYLGLYCINAMIDE FORMYLTRANSFERASE"/>
    <property type="match status" value="1"/>
</dbReference>
<evidence type="ECO:0000256" key="1">
    <source>
        <dbReference type="ARBA" id="ARBA00005054"/>
    </source>
</evidence>
<dbReference type="Proteomes" id="UP000242084">
    <property type="component" value="Chromosome 1"/>
</dbReference>
<feature type="site" description="Raises pKa of active site His" evidence="4">
    <location>
        <position position="146"/>
    </location>
</feature>
<proteinExistence type="inferred from homology"/>
<dbReference type="CDD" id="cd08645">
    <property type="entry name" value="FMT_core_GART"/>
    <property type="match status" value="1"/>
</dbReference>
<feature type="active site" description="Proton donor" evidence="4">
    <location>
        <position position="110"/>
    </location>
</feature>
<gene>
    <name evidence="4 6" type="primary">purN</name>
    <name evidence="6" type="ORF">SAMEA4384403_01766</name>
</gene>
<dbReference type="HAMAP" id="MF_01930">
    <property type="entry name" value="PurN"/>
    <property type="match status" value="1"/>
</dbReference>
<accession>A0A239ZQP1</accession>
<name>A0A239ZQP1_9STAP</name>
<comment type="catalytic activity">
    <reaction evidence="4">
        <text>N(1)-(5-phospho-beta-D-ribosyl)glycinamide + (6R)-10-formyltetrahydrofolate = N(2)-formyl-N(1)-(5-phospho-beta-D-ribosyl)glycinamide + (6S)-5,6,7,8-tetrahydrofolate + H(+)</text>
        <dbReference type="Rhea" id="RHEA:15053"/>
        <dbReference type="ChEBI" id="CHEBI:15378"/>
        <dbReference type="ChEBI" id="CHEBI:57453"/>
        <dbReference type="ChEBI" id="CHEBI:143788"/>
        <dbReference type="ChEBI" id="CHEBI:147286"/>
        <dbReference type="ChEBI" id="CHEBI:195366"/>
        <dbReference type="EC" id="2.1.2.2"/>
    </reaction>
</comment>
<evidence type="ECO:0000313" key="6">
    <source>
        <dbReference type="EMBL" id="SNV73084.1"/>
    </source>
</evidence>
<feature type="domain" description="Formyl transferase N-terminal" evidence="5">
    <location>
        <begin position="3"/>
        <end position="183"/>
    </location>
</feature>
<protein>
    <recommendedName>
        <fullName evidence="4">Phosphoribosylglycinamide formyltransferase</fullName>
        <ecNumber evidence="4">2.1.2.2</ecNumber>
    </recommendedName>
    <alternativeName>
        <fullName evidence="4">5'-phosphoribosylglycinamide transformylase</fullName>
    </alternativeName>
    <alternativeName>
        <fullName evidence="4">GAR transformylase</fullName>
        <shortName evidence="4">GART</shortName>
    </alternativeName>
</protein>
<keyword evidence="3 4" id="KW-0658">Purine biosynthesis</keyword>
<comment type="pathway">
    <text evidence="1 4">Purine metabolism; IMP biosynthesis via de novo pathway; N(2)-formyl-N(1)-(5-phospho-D-ribosyl)glycinamide from N(1)-(5-phospho-D-ribosyl)glycinamide (10-formyl THF route): step 1/1.</text>
</comment>
<sequence>MIKIAVFASGNGSNFEKIMENIEAGYLNHIEVTALYTDKPNAFCIERARRFNLPVHIIDPRTYDSKKEYEEALLTRLSQDRVSWIILAGYMRLVGSTLLNQYEGKILNIHPSILPSFPGKDAVGQALDYGVRVSGATVHYVDSGMDTGNIIDQLSCSVYPEDTRETLQLRIQNLEYELYPRVIKEIIK</sequence>
<feature type="binding site" evidence="4">
    <location>
        <position position="108"/>
    </location>
    <ligand>
        <name>(6R)-10-formyltetrahydrofolate</name>
        <dbReference type="ChEBI" id="CHEBI:195366"/>
    </ligand>
</feature>
<dbReference type="SUPFAM" id="SSF53328">
    <property type="entry name" value="Formyltransferase"/>
    <property type="match status" value="1"/>
</dbReference>
<dbReference type="Gene3D" id="3.40.50.170">
    <property type="entry name" value="Formyl transferase, N-terminal domain"/>
    <property type="match status" value="1"/>
</dbReference>
<dbReference type="InterPro" id="IPR036477">
    <property type="entry name" value="Formyl_transf_N_sf"/>
</dbReference>
<dbReference type="KEGG" id="sste:SAMEA4384403_1766"/>
<dbReference type="GO" id="GO:0004644">
    <property type="term" value="F:phosphoribosylglycinamide formyltransferase activity"/>
    <property type="evidence" value="ECO:0007669"/>
    <property type="project" value="UniProtKB-UniRule"/>
</dbReference>
<comment type="function">
    <text evidence="4">Catalyzes the transfer of a formyl group from 10-formyltetrahydrofolate to 5-phospho-ribosyl-glycinamide (GAR), producing 5-phospho-ribosyl-N-formylglycinamide (FGAR) and tetrahydrofolate.</text>
</comment>
<keyword evidence="7" id="KW-1185">Reference proteome</keyword>
<organism evidence="6 7">
    <name type="scientific">Mammaliicoccus stepanovicii</name>
    <dbReference type="NCBI Taxonomy" id="643214"/>
    <lineage>
        <taxon>Bacteria</taxon>
        <taxon>Bacillati</taxon>
        <taxon>Bacillota</taxon>
        <taxon>Bacilli</taxon>
        <taxon>Bacillales</taxon>
        <taxon>Staphylococcaceae</taxon>
        <taxon>Mammaliicoccus</taxon>
    </lineage>
</organism>
<keyword evidence="2 4" id="KW-0808">Transferase</keyword>
<dbReference type="PANTHER" id="PTHR43369:SF2">
    <property type="entry name" value="PHOSPHORIBOSYLGLYCINAMIDE FORMYLTRANSFERASE"/>
    <property type="match status" value="1"/>
</dbReference>
<evidence type="ECO:0000256" key="4">
    <source>
        <dbReference type="HAMAP-Rule" id="MF_01930"/>
    </source>
</evidence>
<dbReference type="UniPathway" id="UPA00074">
    <property type="reaction ID" value="UER00126"/>
</dbReference>
<dbReference type="Pfam" id="PF00551">
    <property type="entry name" value="Formyl_trans_N"/>
    <property type="match status" value="1"/>
</dbReference>
<reference evidence="6 7" key="1">
    <citation type="submission" date="2017-06" db="EMBL/GenBank/DDBJ databases">
        <authorList>
            <consortium name="Pathogen Informatics"/>
        </authorList>
    </citation>
    <scope>NUCLEOTIDE SEQUENCE [LARGE SCALE GENOMIC DNA]</scope>
    <source>
        <strain evidence="6 7">NCTC13839</strain>
    </source>
</reference>
<dbReference type="GO" id="GO:0005829">
    <property type="term" value="C:cytosol"/>
    <property type="evidence" value="ECO:0007669"/>
    <property type="project" value="TreeGrafter"/>
</dbReference>
<dbReference type="RefSeq" id="WP_095088712.1">
    <property type="nucleotide sequence ID" value="NZ_BMDM01000004.1"/>
</dbReference>
<feature type="binding site" evidence="4">
    <location>
        <position position="66"/>
    </location>
    <ligand>
        <name>(6R)-10-formyltetrahydrofolate</name>
        <dbReference type="ChEBI" id="CHEBI:195366"/>
    </ligand>
</feature>
<dbReference type="EMBL" id="LT906462">
    <property type="protein sequence ID" value="SNV73084.1"/>
    <property type="molecule type" value="Genomic_DNA"/>
</dbReference>
<evidence type="ECO:0000256" key="3">
    <source>
        <dbReference type="ARBA" id="ARBA00022755"/>
    </source>
</evidence>
<feature type="binding site" evidence="4">
    <location>
        <begin position="12"/>
        <end position="14"/>
    </location>
    <ligand>
        <name>N(1)-(5-phospho-beta-D-ribosyl)glycinamide</name>
        <dbReference type="ChEBI" id="CHEBI:143788"/>
    </ligand>
</feature>
<dbReference type="InterPro" id="IPR002376">
    <property type="entry name" value="Formyl_transf_N"/>
</dbReference>
<dbReference type="EC" id="2.1.2.2" evidence="4"/>
<dbReference type="OrthoDB" id="9806170at2"/>
<evidence type="ECO:0000313" key="7">
    <source>
        <dbReference type="Proteomes" id="UP000242084"/>
    </source>
</evidence>
<dbReference type="NCBIfam" id="TIGR00639">
    <property type="entry name" value="PurN"/>
    <property type="match status" value="1"/>
</dbReference>
<dbReference type="InterPro" id="IPR004607">
    <property type="entry name" value="GART"/>
</dbReference>
<feature type="binding site" evidence="4">
    <location>
        <begin position="91"/>
        <end position="94"/>
    </location>
    <ligand>
        <name>(6R)-10-formyltetrahydrofolate</name>
        <dbReference type="ChEBI" id="CHEBI:195366"/>
    </ligand>
</feature>